<protein>
    <submittedName>
        <fullName evidence="1">Uncharacterized protein</fullName>
    </submittedName>
</protein>
<evidence type="ECO:0000313" key="2">
    <source>
        <dbReference type="Proteomes" id="UP000092993"/>
    </source>
</evidence>
<gene>
    <name evidence="1" type="ORF">A0H81_05060</name>
</gene>
<keyword evidence="2" id="KW-1185">Reference proteome</keyword>
<dbReference type="Proteomes" id="UP000092993">
    <property type="component" value="Unassembled WGS sequence"/>
</dbReference>
<organism evidence="1 2">
    <name type="scientific">Grifola frondosa</name>
    <name type="common">Maitake</name>
    <name type="synonym">Polyporus frondosus</name>
    <dbReference type="NCBI Taxonomy" id="5627"/>
    <lineage>
        <taxon>Eukaryota</taxon>
        <taxon>Fungi</taxon>
        <taxon>Dikarya</taxon>
        <taxon>Basidiomycota</taxon>
        <taxon>Agaricomycotina</taxon>
        <taxon>Agaricomycetes</taxon>
        <taxon>Polyporales</taxon>
        <taxon>Grifolaceae</taxon>
        <taxon>Grifola</taxon>
    </lineage>
</organism>
<dbReference type="EMBL" id="LUGG01000005">
    <property type="protein sequence ID" value="OBZ74996.1"/>
    <property type="molecule type" value="Genomic_DNA"/>
</dbReference>
<sequence>MRADEHFPSTMSAPAPRQTLLRASLSRPGPRAPTWGGHARSAIEESPRYISVHGNADAPCRHPPIGARLTAIFDSYRRKLGVSYAEVRGLDTVHHVADARTVAVPHPTSLFGSSIPSLRGFISKTEPSGPSVLSAHLNDVPTSSDFLSHEGSIVARTKLPISALVLAHLLTCFRSVNARVCLMQELPCSRSSGVGTAAT</sequence>
<proteinExistence type="predicted"/>
<accession>A0A1C7MF37</accession>
<reference evidence="1 2" key="1">
    <citation type="submission" date="2016-03" db="EMBL/GenBank/DDBJ databases">
        <title>Whole genome sequencing of Grifola frondosa 9006-11.</title>
        <authorList>
            <person name="Min B."/>
            <person name="Park H."/>
            <person name="Kim J.-G."/>
            <person name="Cho H."/>
            <person name="Oh Y.-L."/>
            <person name="Kong W.-S."/>
            <person name="Choi I.-G."/>
        </authorList>
    </citation>
    <scope>NUCLEOTIDE SEQUENCE [LARGE SCALE GENOMIC DNA]</scope>
    <source>
        <strain evidence="1 2">9006-11</strain>
    </source>
</reference>
<comment type="caution">
    <text evidence="1">The sequence shown here is derived from an EMBL/GenBank/DDBJ whole genome shotgun (WGS) entry which is preliminary data.</text>
</comment>
<dbReference type="AlphaFoldDB" id="A0A1C7MF37"/>
<evidence type="ECO:0000313" key="1">
    <source>
        <dbReference type="EMBL" id="OBZ74996.1"/>
    </source>
</evidence>
<name>A0A1C7MF37_GRIFR</name>